<evidence type="ECO:0000313" key="2">
    <source>
        <dbReference type="EMBL" id="EJR71949.1"/>
    </source>
</evidence>
<dbReference type="InterPro" id="IPR032708">
    <property type="entry name" value="McjB_C"/>
</dbReference>
<sequence length="151" mass="18229">MRLISKFKNLNTYIYLLVLLVKFDMELSRNGFNNTFKRYAYKHLDIRDIKWDKESIEKTKSEIERIFHILDVVCVWYPRKADCIHKTLLGYKIIRKNFAIPVEMVIGIKKFPFEAHAWLQCNGDNFFDDQEETSRYNIILDSRELKKEDLK</sequence>
<dbReference type="EMBL" id="AHFG01000030">
    <property type="protein sequence ID" value="EJR71949.1"/>
    <property type="molecule type" value="Genomic_DNA"/>
</dbReference>
<dbReference type="AlphaFoldDB" id="A0A9W5KXH1"/>
<gene>
    <name evidence="2" type="ORF">IK5_02847</name>
</gene>
<organism evidence="2 3">
    <name type="scientific">Bacillus cereus VD154</name>
    <dbReference type="NCBI Taxonomy" id="1053238"/>
    <lineage>
        <taxon>Bacteria</taxon>
        <taxon>Bacillati</taxon>
        <taxon>Bacillota</taxon>
        <taxon>Bacilli</taxon>
        <taxon>Bacillales</taxon>
        <taxon>Bacillaceae</taxon>
        <taxon>Bacillus</taxon>
        <taxon>Bacillus cereus group</taxon>
    </lineage>
</organism>
<evidence type="ECO:0000259" key="1">
    <source>
        <dbReference type="Pfam" id="PF13471"/>
    </source>
</evidence>
<feature type="domain" description="Microcin J25-processing protein McjB C-terminal" evidence="1">
    <location>
        <begin position="56"/>
        <end position="140"/>
    </location>
</feature>
<dbReference type="InterPro" id="IPR053521">
    <property type="entry name" value="McjB-like"/>
</dbReference>
<evidence type="ECO:0000313" key="3">
    <source>
        <dbReference type="Proteomes" id="UP000006967"/>
    </source>
</evidence>
<dbReference type="NCBIfam" id="NF033537">
    <property type="entry name" value="lasso_biosyn_B2"/>
    <property type="match status" value="1"/>
</dbReference>
<proteinExistence type="predicted"/>
<dbReference type="Proteomes" id="UP000006967">
    <property type="component" value="Unassembled WGS sequence"/>
</dbReference>
<reference evidence="2 3" key="1">
    <citation type="submission" date="2012-04" db="EMBL/GenBank/DDBJ databases">
        <title>The Genome Sequence of Bacillus cereus VD154.</title>
        <authorList>
            <consortium name="The Broad Institute Genome Sequencing Platform"/>
            <consortium name="The Broad Institute Genome Sequencing Center for Infectious Disease"/>
            <person name="Feldgarden M."/>
            <person name="Van der Auwera G.A."/>
            <person name="Mahillon J."/>
            <person name="Duprez V."/>
            <person name="Timmery S."/>
            <person name="Mattelet C."/>
            <person name="Dierick K."/>
            <person name="Sun M."/>
            <person name="Yu Z."/>
            <person name="Zhu L."/>
            <person name="Hu X."/>
            <person name="Shank E.B."/>
            <person name="Swiecicka I."/>
            <person name="Hansen B.M."/>
            <person name="Andrup L."/>
            <person name="Young S.K."/>
            <person name="Zeng Q."/>
            <person name="Gargeya S."/>
            <person name="Fitzgerald M."/>
            <person name="Haas B."/>
            <person name="Abouelleil A."/>
            <person name="Alvarado L."/>
            <person name="Arachchi H.M."/>
            <person name="Berlin A."/>
            <person name="Chapman S.B."/>
            <person name="Goldberg J."/>
            <person name="Griggs A."/>
            <person name="Gujja S."/>
            <person name="Hansen M."/>
            <person name="Howarth C."/>
            <person name="Imamovic A."/>
            <person name="Larimer J."/>
            <person name="McCowen C."/>
            <person name="Montmayeur A."/>
            <person name="Murphy C."/>
            <person name="Neiman D."/>
            <person name="Pearson M."/>
            <person name="Priest M."/>
            <person name="Roberts A."/>
            <person name="Saif S."/>
            <person name="Shea T."/>
            <person name="Sisk P."/>
            <person name="Sykes S."/>
            <person name="Wortman J."/>
            <person name="Nusbaum C."/>
            <person name="Birren B."/>
        </authorList>
    </citation>
    <scope>NUCLEOTIDE SEQUENCE [LARGE SCALE GENOMIC DNA]</scope>
    <source>
        <strain evidence="2 3">VD154</strain>
    </source>
</reference>
<accession>A0A9W5KXH1</accession>
<protein>
    <recommendedName>
        <fullName evidence="1">Microcin J25-processing protein McjB C-terminal domain-containing protein</fullName>
    </recommendedName>
</protein>
<name>A0A9W5KXH1_BACCE</name>
<dbReference type="Pfam" id="PF13471">
    <property type="entry name" value="Transglut_core3"/>
    <property type="match status" value="1"/>
</dbReference>
<comment type="caution">
    <text evidence="2">The sequence shown here is derived from an EMBL/GenBank/DDBJ whole genome shotgun (WGS) entry which is preliminary data.</text>
</comment>